<evidence type="ECO:0000313" key="3">
    <source>
        <dbReference type="Proteomes" id="UP001283361"/>
    </source>
</evidence>
<keyword evidence="3" id="KW-1185">Reference proteome</keyword>
<feature type="compositionally biased region" description="Polar residues" evidence="1">
    <location>
        <begin position="12"/>
        <end position="27"/>
    </location>
</feature>
<dbReference type="Proteomes" id="UP001283361">
    <property type="component" value="Unassembled WGS sequence"/>
</dbReference>
<accession>A0AAE0YY64</accession>
<proteinExistence type="predicted"/>
<feature type="region of interest" description="Disordered" evidence="1">
    <location>
        <begin position="1"/>
        <end position="74"/>
    </location>
</feature>
<dbReference type="EMBL" id="JAWDGP010005122">
    <property type="protein sequence ID" value="KAK3759439.1"/>
    <property type="molecule type" value="Genomic_DNA"/>
</dbReference>
<sequence length="74" mass="8617">MEVFKPHRSHKTSPQLHWTRSGHNIATTRDETNCVLKGGEKSRLRDLSPQNLSPQEITHHREMSKQWSVHGLNH</sequence>
<organism evidence="2 3">
    <name type="scientific">Elysia crispata</name>
    <name type="common">lettuce slug</name>
    <dbReference type="NCBI Taxonomy" id="231223"/>
    <lineage>
        <taxon>Eukaryota</taxon>
        <taxon>Metazoa</taxon>
        <taxon>Spiralia</taxon>
        <taxon>Lophotrochozoa</taxon>
        <taxon>Mollusca</taxon>
        <taxon>Gastropoda</taxon>
        <taxon>Heterobranchia</taxon>
        <taxon>Euthyneura</taxon>
        <taxon>Panpulmonata</taxon>
        <taxon>Sacoglossa</taxon>
        <taxon>Placobranchoidea</taxon>
        <taxon>Plakobranchidae</taxon>
        <taxon>Elysia</taxon>
    </lineage>
</organism>
<reference evidence="2" key="1">
    <citation type="journal article" date="2023" name="G3 (Bethesda)">
        <title>A reference genome for the long-term kleptoplast-retaining sea slug Elysia crispata morphotype clarki.</title>
        <authorList>
            <person name="Eastman K.E."/>
            <person name="Pendleton A.L."/>
            <person name="Shaikh M.A."/>
            <person name="Suttiyut T."/>
            <person name="Ogas R."/>
            <person name="Tomko P."/>
            <person name="Gavelis G."/>
            <person name="Widhalm J.R."/>
            <person name="Wisecaver J.H."/>
        </authorList>
    </citation>
    <scope>NUCLEOTIDE SEQUENCE</scope>
    <source>
        <strain evidence="2">ECLA1</strain>
    </source>
</reference>
<evidence type="ECO:0000256" key="1">
    <source>
        <dbReference type="SAM" id="MobiDB-lite"/>
    </source>
</evidence>
<protein>
    <submittedName>
        <fullName evidence="2">Uncharacterized protein</fullName>
    </submittedName>
</protein>
<feature type="compositionally biased region" description="Basic residues" evidence="1">
    <location>
        <begin position="1"/>
        <end position="11"/>
    </location>
</feature>
<name>A0AAE0YY64_9GAST</name>
<comment type="caution">
    <text evidence="2">The sequence shown here is derived from an EMBL/GenBank/DDBJ whole genome shotgun (WGS) entry which is preliminary data.</text>
</comment>
<evidence type="ECO:0000313" key="2">
    <source>
        <dbReference type="EMBL" id="KAK3759439.1"/>
    </source>
</evidence>
<gene>
    <name evidence="2" type="ORF">RRG08_008123</name>
</gene>
<feature type="compositionally biased region" description="Basic and acidic residues" evidence="1">
    <location>
        <begin position="28"/>
        <end position="46"/>
    </location>
</feature>
<dbReference type="AlphaFoldDB" id="A0AAE0YY64"/>